<comment type="caution">
    <text evidence="1">The sequence shown here is derived from an EMBL/GenBank/DDBJ whole genome shotgun (WGS) entry which is preliminary data.</text>
</comment>
<dbReference type="AlphaFoldDB" id="A0A0F9R7J9"/>
<sequence>MKTFEELTNLEKSVLLIWGRELNYSTSAHYPKQGIEKRLKTNLPGILHKDLKRINKTLISSGFITQHPARRNTTYSLSIDGLKCCNILKNENDI</sequence>
<name>A0A0F9R7J9_9ZZZZ</name>
<reference evidence="1" key="1">
    <citation type="journal article" date="2015" name="Nature">
        <title>Complex archaea that bridge the gap between prokaryotes and eukaryotes.</title>
        <authorList>
            <person name="Spang A."/>
            <person name="Saw J.H."/>
            <person name="Jorgensen S.L."/>
            <person name="Zaremba-Niedzwiedzka K."/>
            <person name="Martijn J."/>
            <person name="Lind A.E."/>
            <person name="van Eijk R."/>
            <person name="Schleper C."/>
            <person name="Guy L."/>
            <person name="Ettema T.J."/>
        </authorList>
    </citation>
    <scope>NUCLEOTIDE SEQUENCE</scope>
</reference>
<dbReference type="EMBL" id="LAZR01001400">
    <property type="protein sequence ID" value="KKN45267.1"/>
    <property type="molecule type" value="Genomic_DNA"/>
</dbReference>
<gene>
    <name evidence="1" type="ORF">LCGC14_0684740</name>
</gene>
<evidence type="ECO:0000313" key="1">
    <source>
        <dbReference type="EMBL" id="KKN45267.1"/>
    </source>
</evidence>
<proteinExistence type="predicted"/>
<organism evidence="1">
    <name type="scientific">marine sediment metagenome</name>
    <dbReference type="NCBI Taxonomy" id="412755"/>
    <lineage>
        <taxon>unclassified sequences</taxon>
        <taxon>metagenomes</taxon>
        <taxon>ecological metagenomes</taxon>
    </lineage>
</organism>
<accession>A0A0F9R7J9</accession>
<protein>
    <recommendedName>
        <fullName evidence="2">HTH hxlR-type domain-containing protein</fullName>
    </recommendedName>
</protein>
<evidence type="ECO:0008006" key="2">
    <source>
        <dbReference type="Google" id="ProtNLM"/>
    </source>
</evidence>